<evidence type="ECO:0000256" key="3">
    <source>
        <dbReference type="ARBA" id="ARBA00022989"/>
    </source>
</evidence>
<sequence>ESAFCLPPLFGPLIFDNESSDCRDHCANERTFLSYLRLSIYMAIVSVAIVLSFHLRQTASDIELRLAMPLGGIFWVLSVACLGVGVSNYINTVNKYSRRAAIVQTGWKTQIIMAIIALCIIASCVTLLVINRLNERSDSGANTQRFNPFVFIYA</sequence>
<dbReference type="PANTHER" id="PTHR34187">
    <property type="entry name" value="FGR18P"/>
    <property type="match status" value="1"/>
</dbReference>
<evidence type="ECO:0000256" key="2">
    <source>
        <dbReference type="ARBA" id="ARBA00022692"/>
    </source>
</evidence>
<comment type="caution">
    <text evidence="7">The sequence shown here is derived from an EMBL/GenBank/DDBJ whole genome shotgun (WGS) entry which is preliminary data.</text>
</comment>
<feature type="domain" description="DUF202" evidence="6">
    <location>
        <begin position="23"/>
        <end position="94"/>
    </location>
</feature>
<gene>
    <name evidence="7" type="ORF">B0H67DRAFT_490207</name>
</gene>
<dbReference type="GO" id="GO:0012505">
    <property type="term" value="C:endomembrane system"/>
    <property type="evidence" value="ECO:0007669"/>
    <property type="project" value="UniProtKB-SubCell"/>
</dbReference>
<feature type="transmembrane region" description="Helical" evidence="5">
    <location>
        <begin position="110"/>
        <end position="130"/>
    </location>
</feature>
<feature type="transmembrane region" description="Helical" evidence="5">
    <location>
        <begin position="38"/>
        <end position="55"/>
    </location>
</feature>
<reference evidence="7" key="1">
    <citation type="submission" date="2023-06" db="EMBL/GenBank/DDBJ databases">
        <title>Genome-scale phylogeny and comparative genomics of the fungal order Sordariales.</title>
        <authorList>
            <consortium name="Lawrence Berkeley National Laboratory"/>
            <person name="Hensen N."/>
            <person name="Bonometti L."/>
            <person name="Westerberg I."/>
            <person name="Brannstrom I.O."/>
            <person name="Guillou S."/>
            <person name="Cros-Aarteil S."/>
            <person name="Calhoun S."/>
            <person name="Haridas S."/>
            <person name="Kuo A."/>
            <person name="Mondo S."/>
            <person name="Pangilinan J."/>
            <person name="Riley R."/>
            <person name="Labutti K."/>
            <person name="Andreopoulos B."/>
            <person name="Lipzen A."/>
            <person name="Chen C."/>
            <person name="Yanf M."/>
            <person name="Daum C."/>
            <person name="Ng V."/>
            <person name="Clum A."/>
            <person name="Steindorff A."/>
            <person name="Ohm R."/>
            <person name="Martin F."/>
            <person name="Silar P."/>
            <person name="Natvig D."/>
            <person name="Lalanne C."/>
            <person name="Gautier V."/>
            <person name="Ament-Velasquez S.L."/>
            <person name="Kruys A."/>
            <person name="Hutchinson M.I."/>
            <person name="Powell A.J."/>
            <person name="Barry K."/>
            <person name="Miller A.N."/>
            <person name="Grigoriev I.V."/>
            <person name="Debuchy R."/>
            <person name="Gladieux P."/>
            <person name="Thoren M.H."/>
            <person name="Johannesson H."/>
        </authorList>
    </citation>
    <scope>NUCLEOTIDE SEQUENCE</scope>
    <source>
        <strain evidence="7">SMH4607-1</strain>
    </source>
</reference>
<keyword evidence="3 5" id="KW-1133">Transmembrane helix</keyword>
<evidence type="ECO:0000256" key="4">
    <source>
        <dbReference type="ARBA" id="ARBA00023136"/>
    </source>
</evidence>
<evidence type="ECO:0000256" key="1">
    <source>
        <dbReference type="ARBA" id="ARBA00004127"/>
    </source>
</evidence>
<evidence type="ECO:0000313" key="8">
    <source>
        <dbReference type="Proteomes" id="UP001172102"/>
    </source>
</evidence>
<dbReference type="EMBL" id="JAUKUA010000004">
    <property type="protein sequence ID" value="KAK0715720.1"/>
    <property type="molecule type" value="Genomic_DNA"/>
</dbReference>
<keyword evidence="8" id="KW-1185">Reference proteome</keyword>
<organism evidence="7 8">
    <name type="scientific">Lasiosphaeris hirsuta</name>
    <dbReference type="NCBI Taxonomy" id="260670"/>
    <lineage>
        <taxon>Eukaryota</taxon>
        <taxon>Fungi</taxon>
        <taxon>Dikarya</taxon>
        <taxon>Ascomycota</taxon>
        <taxon>Pezizomycotina</taxon>
        <taxon>Sordariomycetes</taxon>
        <taxon>Sordariomycetidae</taxon>
        <taxon>Sordariales</taxon>
        <taxon>Lasiosphaeriaceae</taxon>
        <taxon>Lasiosphaeris</taxon>
    </lineage>
</organism>
<dbReference type="Pfam" id="PF02656">
    <property type="entry name" value="DUF202"/>
    <property type="match status" value="1"/>
</dbReference>
<dbReference type="Proteomes" id="UP001172102">
    <property type="component" value="Unassembled WGS sequence"/>
</dbReference>
<evidence type="ECO:0000313" key="7">
    <source>
        <dbReference type="EMBL" id="KAK0715720.1"/>
    </source>
</evidence>
<dbReference type="InterPro" id="IPR003807">
    <property type="entry name" value="DUF202"/>
</dbReference>
<keyword evidence="4 5" id="KW-0472">Membrane</keyword>
<evidence type="ECO:0000256" key="5">
    <source>
        <dbReference type="SAM" id="Phobius"/>
    </source>
</evidence>
<feature type="transmembrane region" description="Helical" evidence="5">
    <location>
        <begin position="67"/>
        <end position="90"/>
    </location>
</feature>
<proteinExistence type="predicted"/>
<feature type="non-terminal residue" evidence="7">
    <location>
        <position position="154"/>
    </location>
</feature>
<comment type="subcellular location">
    <subcellularLocation>
        <location evidence="1">Endomembrane system</location>
        <topology evidence="1">Multi-pass membrane protein</topology>
    </subcellularLocation>
</comment>
<dbReference type="AlphaFoldDB" id="A0AA40AH24"/>
<keyword evidence="2 5" id="KW-0812">Transmembrane</keyword>
<protein>
    <recommendedName>
        <fullName evidence="6">DUF202 domain-containing protein</fullName>
    </recommendedName>
</protein>
<dbReference type="InterPro" id="IPR052053">
    <property type="entry name" value="IM_YidH-like"/>
</dbReference>
<name>A0AA40AH24_9PEZI</name>
<evidence type="ECO:0000259" key="6">
    <source>
        <dbReference type="Pfam" id="PF02656"/>
    </source>
</evidence>
<accession>A0AA40AH24</accession>
<dbReference type="PANTHER" id="PTHR34187:SF3">
    <property type="entry name" value="DUF DOMAIN PROTEIN (AFU_ORTHOLOGUE AFUA_6G11150)"/>
    <property type="match status" value="1"/>
</dbReference>